<name>A0A0C3JW41_PISTI</name>
<dbReference type="AlphaFoldDB" id="A0A0C3JW41"/>
<accession>A0A0C3JW41</accession>
<dbReference type="EMBL" id="KN831986">
    <property type="protein sequence ID" value="KIO01672.1"/>
    <property type="molecule type" value="Genomic_DNA"/>
</dbReference>
<evidence type="ECO:0000256" key="1">
    <source>
        <dbReference type="SAM" id="MobiDB-lite"/>
    </source>
</evidence>
<protein>
    <recommendedName>
        <fullName evidence="2">C2H2-type domain-containing protein</fullName>
    </recommendedName>
</protein>
<evidence type="ECO:0000313" key="3">
    <source>
        <dbReference type="EMBL" id="KIO01672.1"/>
    </source>
</evidence>
<organism evidence="3 4">
    <name type="scientific">Pisolithus tinctorius Marx 270</name>
    <dbReference type="NCBI Taxonomy" id="870435"/>
    <lineage>
        <taxon>Eukaryota</taxon>
        <taxon>Fungi</taxon>
        <taxon>Dikarya</taxon>
        <taxon>Basidiomycota</taxon>
        <taxon>Agaricomycotina</taxon>
        <taxon>Agaricomycetes</taxon>
        <taxon>Agaricomycetidae</taxon>
        <taxon>Boletales</taxon>
        <taxon>Sclerodermatineae</taxon>
        <taxon>Pisolithaceae</taxon>
        <taxon>Pisolithus</taxon>
    </lineage>
</organism>
<dbReference type="PROSITE" id="PS00028">
    <property type="entry name" value="ZINC_FINGER_C2H2_1"/>
    <property type="match status" value="1"/>
</dbReference>
<dbReference type="OrthoDB" id="2676248at2759"/>
<dbReference type="Proteomes" id="UP000054217">
    <property type="component" value="Unassembled WGS sequence"/>
</dbReference>
<dbReference type="InParanoid" id="A0A0C3JW41"/>
<proteinExistence type="predicted"/>
<keyword evidence="4" id="KW-1185">Reference proteome</keyword>
<feature type="region of interest" description="Disordered" evidence="1">
    <location>
        <begin position="1"/>
        <end position="76"/>
    </location>
</feature>
<gene>
    <name evidence="3" type="ORF">M404DRAFT_28410</name>
</gene>
<dbReference type="Pfam" id="PF12013">
    <property type="entry name" value="OrsD"/>
    <property type="match status" value="1"/>
</dbReference>
<reference evidence="3 4" key="1">
    <citation type="submission" date="2014-04" db="EMBL/GenBank/DDBJ databases">
        <authorList>
            <consortium name="DOE Joint Genome Institute"/>
            <person name="Kuo A."/>
            <person name="Kohler A."/>
            <person name="Costa M.D."/>
            <person name="Nagy L.G."/>
            <person name="Floudas D."/>
            <person name="Copeland A."/>
            <person name="Barry K.W."/>
            <person name="Cichocki N."/>
            <person name="Veneault-Fourrey C."/>
            <person name="LaButti K."/>
            <person name="Lindquist E.A."/>
            <person name="Lipzen A."/>
            <person name="Lundell T."/>
            <person name="Morin E."/>
            <person name="Murat C."/>
            <person name="Sun H."/>
            <person name="Tunlid A."/>
            <person name="Henrissat B."/>
            <person name="Grigoriev I.V."/>
            <person name="Hibbett D.S."/>
            <person name="Martin F."/>
            <person name="Nordberg H.P."/>
            <person name="Cantor M.N."/>
            <person name="Hua S.X."/>
        </authorList>
    </citation>
    <scope>NUCLEOTIDE SEQUENCE [LARGE SCALE GENOMIC DNA]</scope>
    <source>
        <strain evidence="3 4">Marx 270</strain>
    </source>
</reference>
<dbReference type="STRING" id="870435.A0A0C3JW41"/>
<feature type="compositionally biased region" description="Polar residues" evidence="1">
    <location>
        <begin position="23"/>
        <end position="36"/>
    </location>
</feature>
<reference evidence="4" key="2">
    <citation type="submission" date="2015-01" db="EMBL/GenBank/DDBJ databases">
        <title>Evolutionary Origins and Diversification of the Mycorrhizal Mutualists.</title>
        <authorList>
            <consortium name="DOE Joint Genome Institute"/>
            <consortium name="Mycorrhizal Genomics Consortium"/>
            <person name="Kohler A."/>
            <person name="Kuo A."/>
            <person name="Nagy L.G."/>
            <person name="Floudas D."/>
            <person name="Copeland A."/>
            <person name="Barry K.W."/>
            <person name="Cichocki N."/>
            <person name="Veneault-Fourrey C."/>
            <person name="LaButti K."/>
            <person name="Lindquist E.A."/>
            <person name="Lipzen A."/>
            <person name="Lundell T."/>
            <person name="Morin E."/>
            <person name="Murat C."/>
            <person name="Riley R."/>
            <person name="Ohm R."/>
            <person name="Sun H."/>
            <person name="Tunlid A."/>
            <person name="Henrissat B."/>
            <person name="Grigoriev I.V."/>
            <person name="Hibbett D.S."/>
            <person name="Martin F."/>
        </authorList>
    </citation>
    <scope>NUCLEOTIDE SEQUENCE [LARGE SCALE GENOMIC DNA]</scope>
    <source>
        <strain evidence="4">Marx 270</strain>
    </source>
</reference>
<evidence type="ECO:0000259" key="2">
    <source>
        <dbReference type="PROSITE" id="PS00028"/>
    </source>
</evidence>
<feature type="domain" description="C2H2-type" evidence="2">
    <location>
        <begin position="219"/>
        <end position="240"/>
    </location>
</feature>
<dbReference type="HOGENOM" id="CLU_013246_0_0_1"/>
<sequence length="896" mass="100194">MASTSTTQRRLAHTHFLDHGQATIPNQDQTMKSPSPRSLGEDMSMRSPPPVEPLQVTHSNQPDIDMPSPHPARSMSTSMVADMPSMMSLIAPSVSGPTPLISANGHNQHLASMSTVAMVAAEMTNQDAPLIQHPYLDSLNLVVNAEFRFLVCQLCSNALDASTAKAHLRDKHATLLQAFNQAQFDQAVSDLGLATSLPTDLRGPRAVVHGLVTCPALACELCPTVMSKPKKMRDHHLHHHPNQPIPAGWRSCMAQRLQPEGAGAQRTFWEVIIAEEKDKTLAWQLLEEIKEELKVVQVPSDHRLISPWLRTTRWPEFVATQSLSIDKMRGYVAMPAPGEGSYQGLRGTIKQYYQAALTLIDTTDELVLQRLNSADPTKKGVSNTPFHRHMHASTLKEYILPVVSLVLLMLRVRWGGNADIQSHIAALQTMLEQQQGQELLIPQIHQLLLAMWTSHWAKSEAFPIVADPTEGVIALLTLNQDGSFKVAKDVTKIISKLEYCMRLTFLREIRAHANPLDTMAQSTACDSLQPWFTEKNYSTFARLRSLQHRASAIAYDTMGMPHIWWTETETWSALSYKGNPVAFADLHKMFQDIERSLVSTWEDRVLRGLGIRVDYDALADDLTNKDVGYSFLFDTRNACFQDRTRLVQAVVEGQGGFTNFLMQREGRVVWNRAALRGWLQDYAELQRLLLLRAQMLSGAPSRGTELTGMICCNTQTHPTCNLVVFGQHLTLLCQYSKTTALTGNERLIPHGLDAVTSDILIQDLAMARPFAQIAAKVLFDDPAITRLYKEMLFVNFNRTFTSEDLSAVMAKYSLPRINFSLTINPWHHIQTAWKRKFKCAVEDIVEVDEGEDVEALQAGHTRATENRIYGLSTQSLAGAAEDVLPLFLQASSSWQE</sequence>
<dbReference type="InterPro" id="IPR022698">
    <property type="entry name" value="OrsD"/>
</dbReference>
<evidence type="ECO:0000313" key="4">
    <source>
        <dbReference type="Proteomes" id="UP000054217"/>
    </source>
</evidence>
<dbReference type="InterPro" id="IPR013087">
    <property type="entry name" value="Znf_C2H2_type"/>
</dbReference>